<feature type="repeat" description="PPR" evidence="3">
    <location>
        <begin position="25"/>
        <end position="59"/>
    </location>
</feature>
<dbReference type="AlphaFoldDB" id="A0A8X8W7V6"/>
<dbReference type="Gene3D" id="1.25.40.10">
    <property type="entry name" value="Tetratricopeptide repeat domain"/>
    <property type="match status" value="2"/>
</dbReference>
<evidence type="ECO:0000313" key="6">
    <source>
        <dbReference type="Proteomes" id="UP000298416"/>
    </source>
</evidence>
<keyword evidence="2" id="KW-0677">Repeat</keyword>
<dbReference type="InterPro" id="IPR046960">
    <property type="entry name" value="PPR_At4g14850-like_plant"/>
</dbReference>
<accession>A0A8X8W7V6</accession>
<comment type="caution">
    <text evidence="5">The sequence shown here is derived from an EMBL/GenBank/DDBJ whole genome shotgun (WGS) entry which is preliminary data.</text>
</comment>
<protein>
    <recommendedName>
        <fullName evidence="4">DYW domain-containing protein</fullName>
    </recommendedName>
</protein>
<evidence type="ECO:0000256" key="2">
    <source>
        <dbReference type="ARBA" id="ARBA00022737"/>
    </source>
</evidence>
<keyword evidence="6" id="KW-1185">Reference proteome</keyword>
<reference evidence="5" key="1">
    <citation type="submission" date="2018-01" db="EMBL/GenBank/DDBJ databases">
        <authorList>
            <person name="Mao J.F."/>
        </authorList>
    </citation>
    <scope>NUCLEOTIDE SEQUENCE</scope>
    <source>
        <strain evidence="5">Huo1</strain>
        <tissue evidence="5">Leaf</tissue>
    </source>
</reference>
<dbReference type="GO" id="GO:0008270">
    <property type="term" value="F:zinc ion binding"/>
    <property type="evidence" value="ECO:0007669"/>
    <property type="project" value="InterPro"/>
</dbReference>
<dbReference type="Proteomes" id="UP000298416">
    <property type="component" value="Unassembled WGS sequence"/>
</dbReference>
<dbReference type="GO" id="GO:0009451">
    <property type="term" value="P:RNA modification"/>
    <property type="evidence" value="ECO:0007669"/>
    <property type="project" value="InterPro"/>
</dbReference>
<evidence type="ECO:0000259" key="4">
    <source>
        <dbReference type="Pfam" id="PF14432"/>
    </source>
</evidence>
<evidence type="ECO:0000313" key="5">
    <source>
        <dbReference type="EMBL" id="KAG6390000.1"/>
    </source>
</evidence>
<dbReference type="InterPro" id="IPR011990">
    <property type="entry name" value="TPR-like_helical_dom_sf"/>
</dbReference>
<evidence type="ECO:0000256" key="1">
    <source>
        <dbReference type="ARBA" id="ARBA00006643"/>
    </source>
</evidence>
<feature type="repeat" description="PPR" evidence="3">
    <location>
        <begin position="80"/>
        <end position="114"/>
    </location>
</feature>
<dbReference type="FunFam" id="1.25.40.10:FF:000242">
    <property type="entry name" value="Pentatricopeptide repeat-containing protein"/>
    <property type="match status" value="1"/>
</dbReference>
<evidence type="ECO:0000256" key="3">
    <source>
        <dbReference type="PROSITE-ProRule" id="PRU00708"/>
    </source>
</evidence>
<reference evidence="5" key="2">
    <citation type="submission" date="2020-08" db="EMBL/GenBank/DDBJ databases">
        <title>Plant Genome Project.</title>
        <authorList>
            <person name="Zhang R.-G."/>
        </authorList>
    </citation>
    <scope>NUCLEOTIDE SEQUENCE</scope>
    <source>
        <strain evidence="5">Huo1</strain>
        <tissue evidence="5">Leaf</tissue>
    </source>
</reference>
<dbReference type="PANTHER" id="PTHR47926">
    <property type="entry name" value="PENTATRICOPEPTIDE REPEAT-CONTAINING PROTEIN"/>
    <property type="match status" value="1"/>
</dbReference>
<dbReference type="Pfam" id="PF01535">
    <property type="entry name" value="PPR"/>
    <property type="match status" value="3"/>
</dbReference>
<comment type="similarity">
    <text evidence="1">Belongs to the PPR family. PCMP-H subfamily.</text>
</comment>
<dbReference type="EMBL" id="PNBA02000020">
    <property type="protein sequence ID" value="KAG6390000.1"/>
    <property type="molecule type" value="Genomic_DNA"/>
</dbReference>
<gene>
    <name evidence="5" type="ORF">SASPL_151476</name>
</gene>
<dbReference type="Pfam" id="PF13041">
    <property type="entry name" value="PPR_2"/>
    <property type="match status" value="1"/>
</dbReference>
<organism evidence="5">
    <name type="scientific">Salvia splendens</name>
    <name type="common">Scarlet sage</name>
    <dbReference type="NCBI Taxonomy" id="180675"/>
    <lineage>
        <taxon>Eukaryota</taxon>
        <taxon>Viridiplantae</taxon>
        <taxon>Streptophyta</taxon>
        <taxon>Embryophyta</taxon>
        <taxon>Tracheophyta</taxon>
        <taxon>Spermatophyta</taxon>
        <taxon>Magnoliopsida</taxon>
        <taxon>eudicotyledons</taxon>
        <taxon>Gunneridae</taxon>
        <taxon>Pentapetalae</taxon>
        <taxon>asterids</taxon>
        <taxon>lamiids</taxon>
        <taxon>Lamiales</taxon>
        <taxon>Lamiaceae</taxon>
        <taxon>Nepetoideae</taxon>
        <taxon>Mentheae</taxon>
        <taxon>Salviinae</taxon>
        <taxon>Salvia</taxon>
        <taxon>Salvia subgen. Calosphace</taxon>
        <taxon>core Calosphace</taxon>
    </lineage>
</organism>
<dbReference type="InterPro" id="IPR032867">
    <property type="entry name" value="DYW_dom"/>
</dbReference>
<dbReference type="InterPro" id="IPR002885">
    <property type="entry name" value="PPR_rpt"/>
</dbReference>
<name>A0A8X8W7V6_SALSN</name>
<dbReference type="Pfam" id="PF14432">
    <property type="entry name" value="DYW_deaminase"/>
    <property type="match status" value="1"/>
</dbReference>
<dbReference type="PANTHER" id="PTHR47926:SF411">
    <property type="entry name" value="PENTATRICOPEPTIDE REPEAT-CONTAINING PROTEIN"/>
    <property type="match status" value="1"/>
</dbReference>
<sequence length="317" mass="35608">MLGGYAKLGEFALARKVFDEMQLKDEVSWSTMILGLAQHGLFEEVFGYFQRLPGVATRPNECGSVDMARIGFERVPGKRSIVSWTTLITGLAMEGHGEEALALFHEMEGYGVEPDGTAFVALLYACAHAGLVEEGNEMFDKMSKLYRLDPEIEHYGCMVDLYGRAGQLTRAYEFVTQMPIPPNDVIWRTLLGACNFHGNVHLAEWRDAAAVRRSMAELKLRKRPGWSRIEVDKMVYTFVAGVRGDDATREAYEKLGEVMSRIQVEGGEKLAVAFGMARSGGARRVRVVKNLRVCRDCHNVMKLISKVYELEIVLREE</sequence>
<dbReference type="PROSITE" id="PS51375">
    <property type="entry name" value="PPR"/>
    <property type="match status" value="2"/>
</dbReference>
<feature type="domain" description="DYW" evidence="4">
    <location>
        <begin position="261"/>
        <end position="316"/>
    </location>
</feature>
<dbReference type="GO" id="GO:0003723">
    <property type="term" value="F:RNA binding"/>
    <property type="evidence" value="ECO:0007669"/>
    <property type="project" value="InterPro"/>
</dbReference>
<proteinExistence type="inferred from homology"/>
<dbReference type="NCBIfam" id="TIGR00756">
    <property type="entry name" value="PPR"/>
    <property type="match status" value="2"/>
</dbReference>